<keyword evidence="3" id="KW-1185">Reference proteome</keyword>
<evidence type="ECO:0000259" key="1">
    <source>
        <dbReference type="Pfam" id="PF02371"/>
    </source>
</evidence>
<dbReference type="InterPro" id="IPR003346">
    <property type="entry name" value="Transposase_20"/>
</dbReference>
<accession>A0A7X6DGP9</accession>
<dbReference type="AlphaFoldDB" id="A0A7X6DGP9"/>
<reference evidence="2 3" key="1">
    <citation type="journal article" date="2020" name="Nature">
        <title>Bacterial chemolithoautotrophy via manganese oxidation.</title>
        <authorList>
            <person name="Yu H."/>
            <person name="Leadbetter J.R."/>
        </authorList>
    </citation>
    <scope>NUCLEOTIDE SEQUENCE [LARGE SCALE GENOMIC DNA]</scope>
    <source>
        <strain evidence="2 3">RBP-1</strain>
    </source>
</reference>
<comment type="caution">
    <text evidence="2">The sequence shown here is derived from an EMBL/GenBank/DDBJ whole genome shotgun (WGS) entry which is preliminary data.</text>
</comment>
<evidence type="ECO:0000313" key="3">
    <source>
        <dbReference type="Proteomes" id="UP000521868"/>
    </source>
</evidence>
<dbReference type="EMBL" id="VTOX01000004">
    <property type="protein sequence ID" value="NKE66844.1"/>
    <property type="molecule type" value="Genomic_DNA"/>
</dbReference>
<dbReference type="InterPro" id="IPR047650">
    <property type="entry name" value="Transpos_IS110"/>
</dbReference>
<proteinExistence type="predicted"/>
<evidence type="ECO:0000313" key="2">
    <source>
        <dbReference type="EMBL" id="NKE66844.1"/>
    </source>
</evidence>
<feature type="domain" description="Transposase IS116/IS110/IS902 C-terminal" evidence="1">
    <location>
        <begin position="246"/>
        <end position="325"/>
    </location>
</feature>
<name>A0A7X6DGP9_9BURK</name>
<dbReference type="PANTHER" id="PTHR33055:SF3">
    <property type="entry name" value="PUTATIVE TRANSPOSASE FOR IS117-RELATED"/>
    <property type="match status" value="1"/>
</dbReference>
<dbReference type="RefSeq" id="WP_168107962.1">
    <property type="nucleotide sequence ID" value="NZ_VTOX01000004.1"/>
</dbReference>
<gene>
    <name evidence="2" type="ORF">RAMLITH_13520</name>
</gene>
<organism evidence="2 3">
    <name type="scientific">Ramlibacter lithotrophicus</name>
    <dbReference type="NCBI Taxonomy" id="2606681"/>
    <lineage>
        <taxon>Bacteria</taxon>
        <taxon>Pseudomonadati</taxon>
        <taxon>Pseudomonadota</taxon>
        <taxon>Betaproteobacteria</taxon>
        <taxon>Burkholderiales</taxon>
        <taxon>Comamonadaceae</taxon>
        <taxon>Ramlibacter</taxon>
    </lineage>
</organism>
<dbReference type="GO" id="GO:0006313">
    <property type="term" value="P:DNA transposition"/>
    <property type="evidence" value="ECO:0007669"/>
    <property type="project" value="InterPro"/>
</dbReference>
<sequence>MSTTRAALHRKDTAKPGDLHMSFELGDKSWKLTFGDGGGTASRHTVAAGDQAGVADCIARAGKRFKTSARAQVHSCYEAGRDGWWLHRWLTGLGVDNIVVDAASIEVNRRARRAKTDRLDGDKLLTMLLRHHHGERVWSVLREPTASQEDERRDHREFERLTHERTAHTSRIRSLLVLHNLRPSVPIGGRYWATWWSQHSEQLGRRLREEIERELTRLRLVKEQVRQIEVARQRELQDARQPTVAQLMRLVGIGARGACVLAHEVFGWRQFANRRELAGCIGVAPTPYASGNSHIEQGISKAGNRRARSVLVELAWCWLRLQPESAMTKWFNQRFARGGARMRRIGIVALARRLAIALWRFLRDGELPSGARLKAIQT</sequence>
<dbReference type="GO" id="GO:0004803">
    <property type="term" value="F:transposase activity"/>
    <property type="evidence" value="ECO:0007669"/>
    <property type="project" value="InterPro"/>
</dbReference>
<dbReference type="Proteomes" id="UP000521868">
    <property type="component" value="Unassembled WGS sequence"/>
</dbReference>
<protein>
    <submittedName>
        <fullName evidence="2">IS110 family transposase</fullName>
    </submittedName>
</protein>
<dbReference type="GO" id="GO:0003677">
    <property type="term" value="F:DNA binding"/>
    <property type="evidence" value="ECO:0007669"/>
    <property type="project" value="InterPro"/>
</dbReference>
<dbReference type="PANTHER" id="PTHR33055">
    <property type="entry name" value="TRANSPOSASE FOR INSERTION SEQUENCE ELEMENT IS1111A"/>
    <property type="match status" value="1"/>
</dbReference>
<dbReference type="NCBIfam" id="NF033542">
    <property type="entry name" value="transpos_IS110"/>
    <property type="match status" value="1"/>
</dbReference>
<dbReference type="Pfam" id="PF02371">
    <property type="entry name" value="Transposase_20"/>
    <property type="match status" value="1"/>
</dbReference>